<accession>A0A3A6U606</accession>
<dbReference type="NCBIfam" id="TIGR03502">
    <property type="entry name" value="lipase_Pla1_cef"/>
    <property type="match status" value="1"/>
</dbReference>
<gene>
    <name evidence="3" type="ORF">D5R81_00560</name>
</gene>
<proteinExistence type="predicted"/>
<dbReference type="AlphaFoldDB" id="A0A3A6U606"/>
<dbReference type="InterPro" id="IPR025920">
    <property type="entry name" value="Lipase_bact_N"/>
</dbReference>
<feature type="signal peptide" evidence="1">
    <location>
        <begin position="1"/>
        <end position="18"/>
    </location>
</feature>
<organism evidence="3 4">
    <name type="scientific">Parashewanella spongiae</name>
    <dbReference type="NCBI Taxonomy" id="342950"/>
    <lineage>
        <taxon>Bacteria</taxon>
        <taxon>Pseudomonadati</taxon>
        <taxon>Pseudomonadota</taxon>
        <taxon>Gammaproteobacteria</taxon>
        <taxon>Alteromonadales</taxon>
        <taxon>Shewanellaceae</taxon>
        <taxon>Parashewanella</taxon>
    </lineage>
</organism>
<reference evidence="3 4" key="1">
    <citation type="submission" date="2018-09" db="EMBL/GenBank/DDBJ databases">
        <title>Phylogeny of the Shewanellaceae, and recommendation for two new genera, Pseudoshewanella and Parashewanella.</title>
        <authorList>
            <person name="Wang G."/>
        </authorList>
    </citation>
    <scope>NUCLEOTIDE SEQUENCE [LARGE SCALE GENOMIC DNA]</scope>
    <source>
        <strain evidence="3 4">KCTC 22492</strain>
    </source>
</reference>
<dbReference type="Gene3D" id="3.40.50.1820">
    <property type="entry name" value="alpha/beta hydrolase"/>
    <property type="match status" value="1"/>
</dbReference>
<dbReference type="Pfam" id="PF12262">
    <property type="entry name" value="Lipase_bact_N"/>
    <property type="match status" value="1"/>
</dbReference>
<dbReference type="InterPro" id="IPR020009">
    <property type="entry name" value="VolA/Pla-1/cef"/>
</dbReference>
<dbReference type="PROSITE" id="PS51257">
    <property type="entry name" value="PROKAR_LIPOPROTEIN"/>
    <property type="match status" value="1"/>
</dbReference>
<dbReference type="RefSeq" id="WP_121851710.1">
    <property type="nucleotide sequence ID" value="NZ_CP037952.1"/>
</dbReference>
<keyword evidence="4" id="KW-1185">Reference proteome</keyword>
<evidence type="ECO:0000313" key="3">
    <source>
        <dbReference type="EMBL" id="RJY19472.1"/>
    </source>
</evidence>
<dbReference type="OrthoDB" id="5477453at2"/>
<dbReference type="SUPFAM" id="SSF53474">
    <property type="entry name" value="alpha/beta-Hydrolases"/>
    <property type="match status" value="1"/>
</dbReference>
<comment type="caution">
    <text evidence="3">The sequence shown here is derived from an EMBL/GenBank/DDBJ whole genome shotgun (WGS) entry which is preliminary data.</text>
</comment>
<sequence length="865" mass="90409">MKKLLLSAVIASTLGLTACGGDSVDKIDDSTVPLIPQSHLVFDPTNAKLPLPNDLLFSGTQDGTLNIPGEETGDFANPQIALGALDGWSLTQPISINVDLPKFDRDGTPIELSITESSVQQPGAVRVFEATTGGPLSSDPECTSAPSLTACKLGDELQFGVDFVTAVSGSSIAIVPIKPLKAEQSYLYVTTDKIMDSEGRSIAASATYNLLKLDLATQPLGSDAQKQLQGVVNNYENSLQAAHDVDPDSITYAGMFTTQSIGKVLEVTKAKMAQDFLAGLPVAAGGQGGDFGPYAPLVMPRSVKPLFNGDGSIKNAADVLGIEDPLQRGLLESALVFTAKLRLPIFSACSSQKCGTRAAPDVNGMWHAQGDSPIAVLSALQSGKLTQAEYGAQAVAQGISDPVAALSNPALLVGKQFKLADGTSVDTQKQLTRFNPLPALQLDENGAPVYETVDVQITIPKLAEGETPPAGGFPVAIAMHGLGAAKESNLAFSGLFALSDDEKSEVATISIDMPLHNKRSFSGDGSSNYVVSSTEADVAETLGLEGDFTRGTPLAFVNVSSPLSITSNFRQATIDHLALRLVLPVIAQNIALNPQLAQYAINPQNPTVLGLSLGAIVTTDFSVLAKSGLRNPFTDEVLPNPYDIKSASLVAPGSGLAGSFASSPTFGHLLYNNIITRPEFIQLVNTANTNGAEASSAEYEAIQHAVYQGFVPQLGFAVQTVLDKIDPISHAAALKASELPVHVIEIVGDGSPNNLPDQVLPNRFNGLSIDQSGTVLPLAGFPLSGTEPFIAALGLPCVDTTTEGSGAVRFVKGHHSSLISPTADTLDVTLAMQQQVFKFSESAHDGNAQIFVDENSSPLLKGCSD</sequence>
<dbReference type="EMBL" id="QYYH01000002">
    <property type="protein sequence ID" value="RJY19472.1"/>
    <property type="molecule type" value="Genomic_DNA"/>
</dbReference>
<protein>
    <submittedName>
        <fullName evidence="3">Lipase</fullName>
    </submittedName>
</protein>
<name>A0A3A6U606_9GAMM</name>
<evidence type="ECO:0000313" key="4">
    <source>
        <dbReference type="Proteomes" id="UP000273022"/>
    </source>
</evidence>
<keyword evidence="1" id="KW-0732">Signal</keyword>
<evidence type="ECO:0000259" key="2">
    <source>
        <dbReference type="Pfam" id="PF12262"/>
    </source>
</evidence>
<dbReference type="Proteomes" id="UP000273022">
    <property type="component" value="Unassembled WGS sequence"/>
</dbReference>
<feature type="chain" id="PRO_5017474318" evidence="1">
    <location>
        <begin position="19"/>
        <end position="865"/>
    </location>
</feature>
<dbReference type="InterPro" id="IPR029058">
    <property type="entry name" value="AB_hydrolase_fold"/>
</dbReference>
<feature type="domain" description="Bacterial virulence factor lipase N-terminal" evidence="2">
    <location>
        <begin position="45"/>
        <end position="277"/>
    </location>
</feature>
<evidence type="ECO:0000256" key="1">
    <source>
        <dbReference type="SAM" id="SignalP"/>
    </source>
</evidence>